<evidence type="ECO:0000256" key="1">
    <source>
        <dbReference type="SAM" id="Phobius"/>
    </source>
</evidence>
<gene>
    <name evidence="2" type="ORF">MWN34_07510</name>
</gene>
<keyword evidence="1" id="KW-0812">Transmembrane</keyword>
<evidence type="ECO:0000313" key="3">
    <source>
        <dbReference type="Proteomes" id="UP001203284"/>
    </source>
</evidence>
<dbReference type="EMBL" id="JALKCH010000004">
    <property type="protein sequence ID" value="MCK0196759.1"/>
    <property type="molecule type" value="Genomic_DNA"/>
</dbReference>
<dbReference type="RefSeq" id="WP_247028146.1">
    <property type="nucleotide sequence ID" value="NZ_JALKCH010000004.1"/>
</dbReference>
<reference evidence="2 3" key="1">
    <citation type="submission" date="2022-04" db="EMBL/GenBank/DDBJ databases">
        <authorList>
            <person name="Grouzdev D.S."/>
            <person name="Pantiukh K.S."/>
            <person name="Krutkina M.S."/>
        </authorList>
    </citation>
    <scope>NUCLEOTIDE SEQUENCE [LARGE SCALE GENOMIC DNA]</scope>
    <source>
        <strain evidence="2 3">6x-1</strain>
    </source>
</reference>
<name>A0ABT0DA38_9HYPH</name>
<keyword evidence="3" id="KW-1185">Reference proteome</keyword>
<keyword evidence="1" id="KW-0472">Membrane</keyword>
<evidence type="ECO:0000313" key="2">
    <source>
        <dbReference type="EMBL" id="MCK0196759.1"/>
    </source>
</evidence>
<feature type="transmembrane region" description="Helical" evidence="1">
    <location>
        <begin position="65"/>
        <end position="85"/>
    </location>
</feature>
<organism evidence="2 3">
    <name type="scientific">Ancylobacter crimeensis</name>
    <dbReference type="NCBI Taxonomy" id="2579147"/>
    <lineage>
        <taxon>Bacteria</taxon>
        <taxon>Pseudomonadati</taxon>
        <taxon>Pseudomonadota</taxon>
        <taxon>Alphaproteobacteria</taxon>
        <taxon>Hyphomicrobiales</taxon>
        <taxon>Xanthobacteraceae</taxon>
        <taxon>Ancylobacter</taxon>
    </lineage>
</organism>
<accession>A0ABT0DA38</accession>
<comment type="caution">
    <text evidence="2">The sequence shown here is derived from an EMBL/GenBank/DDBJ whole genome shotgun (WGS) entry which is preliminary data.</text>
</comment>
<feature type="transmembrane region" description="Helical" evidence="1">
    <location>
        <begin position="21"/>
        <end position="45"/>
    </location>
</feature>
<dbReference type="Proteomes" id="UP001203284">
    <property type="component" value="Unassembled WGS sequence"/>
</dbReference>
<keyword evidence="1" id="KW-1133">Transmembrane helix</keyword>
<sequence length="105" mass="11233">MTELIIRRRDAARTGRGRLRHAVMEAGVVLSLTFAIVAVICAFGLDGAGASELHAVAGEAGGQMTMGVVLLSIFAGMCVLTTFMLRHTISRTPQLSPVRRRPREG</sequence>
<proteinExistence type="predicted"/>
<protein>
    <submittedName>
        <fullName evidence="2">Uncharacterized protein</fullName>
    </submittedName>
</protein>